<evidence type="ECO:0000313" key="3">
    <source>
        <dbReference type="Proteomes" id="UP000813018"/>
    </source>
</evidence>
<dbReference type="PROSITE" id="PS50005">
    <property type="entry name" value="TPR"/>
    <property type="match status" value="2"/>
</dbReference>
<evidence type="ECO:0000313" key="2">
    <source>
        <dbReference type="EMBL" id="MBW7469194.1"/>
    </source>
</evidence>
<dbReference type="SMART" id="SM00028">
    <property type="entry name" value="TPR"/>
    <property type="match status" value="3"/>
</dbReference>
<dbReference type="SUPFAM" id="SSF48452">
    <property type="entry name" value="TPR-like"/>
    <property type="match status" value="1"/>
</dbReference>
<dbReference type="PANTHER" id="PTHR12558">
    <property type="entry name" value="CELL DIVISION CYCLE 16,23,27"/>
    <property type="match status" value="1"/>
</dbReference>
<dbReference type="Pfam" id="PF14559">
    <property type="entry name" value="TPR_19"/>
    <property type="match status" value="1"/>
</dbReference>
<gene>
    <name evidence="2" type="ORF">K0O23_19130</name>
</gene>
<comment type="caution">
    <text evidence="2">The sequence shown here is derived from an EMBL/GenBank/DDBJ whole genome shotgun (WGS) entry which is preliminary data.</text>
</comment>
<dbReference type="SUPFAM" id="SSF82171">
    <property type="entry name" value="DPP6 N-terminal domain-like"/>
    <property type="match status" value="1"/>
</dbReference>
<accession>A0ABS7CZB9</accession>
<dbReference type="Pfam" id="PF07676">
    <property type="entry name" value="PD40"/>
    <property type="match status" value="1"/>
</dbReference>
<dbReference type="InterPro" id="IPR011990">
    <property type="entry name" value="TPR-like_helical_dom_sf"/>
</dbReference>
<dbReference type="Gene3D" id="1.25.40.10">
    <property type="entry name" value="Tetratricopeptide repeat domain"/>
    <property type="match status" value="1"/>
</dbReference>
<dbReference type="RefSeq" id="WP_219879067.1">
    <property type="nucleotide sequence ID" value="NZ_JAHYXK010000029.1"/>
</dbReference>
<dbReference type="PANTHER" id="PTHR12558:SF13">
    <property type="entry name" value="CELL DIVISION CYCLE PROTEIN 27 HOMOLOG"/>
    <property type="match status" value="1"/>
</dbReference>
<keyword evidence="1" id="KW-0802">TPR repeat</keyword>
<proteinExistence type="predicted"/>
<dbReference type="Proteomes" id="UP000813018">
    <property type="component" value="Unassembled WGS sequence"/>
</dbReference>
<organism evidence="2 3">
    <name type="scientific">Pontibacter aydingkolensis</name>
    <dbReference type="NCBI Taxonomy" id="1911536"/>
    <lineage>
        <taxon>Bacteria</taxon>
        <taxon>Pseudomonadati</taxon>
        <taxon>Bacteroidota</taxon>
        <taxon>Cytophagia</taxon>
        <taxon>Cytophagales</taxon>
        <taxon>Hymenobacteraceae</taxon>
        <taxon>Pontibacter</taxon>
    </lineage>
</organism>
<sequence>MKLSGTNMGSRLSITTNLLLQYLLKFPEKAVLRVLGISIVLLVCSAAVPGGEAKYIRRADVAFDLENYTLALELYSKALEINPKNLKANYKAGYCYMELHEPKKAKVYFKKAFDITPTFSDYLILLYLAEAHHQDYDFKEARQYYQQEMSRTPRTDRPYIQFLQKRIDECAAGAILVNKPSVAEVVNLGRSINTSYSDYIPVFMPGDSTMLFTTRYRYPDKNGLLTDEEKLKYARLGANGWEETILAYGTFKNRNGHGLVNIGPHGKKLYTFHTTKGLHVSELEQGAWGEPQQLGYPFNEGKLNVSIFITPDRKYAFFSSDRAGGLGGLDLYVTARQQDGSWGPALNLGPNINTAFDDDAPFVDPVTHTLYFSSLGHNNMGGFDIFSSRLENGEWSAAQNLGYPINSTHDDLYFVLNRNRTNAFLSSNRAGGFGGKDIYQVLFPVD</sequence>
<reference evidence="2 3" key="1">
    <citation type="journal article" date="2016" name="Int. J. Syst. Evol. Microbiol.">
        <title>Pontibacter aydingkolensis sp. nov., isolated from soil of a salt lake.</title>
        <authorList>
            <person name="Osman G."/>
            <person name="Zhang T."/>
            <person name="Lou K."/>
            <person name="Gao Y."/>
            <person name="Chang W."/>
            <person name="Lin Q."/>
            <person name="Yang H.M."/>
            <person name="Huo X.D."/>
            <person name="Wang N."/>
        </authorList>
    </citation>
    <scope>NUCLEOTIDE SEQUENCE [LARGE SCALE GENOMIC DNA]</scope>
    <source>
        <strain evidence="2 3">KACC 19255</strain>
    </source>
</reference>
<protein>
    <submittedName>
        <fullName evidence="2">Tetratricopeptide repeat protein</fullName>
    </submittedName>
</protein>
<evidence type="ECO:0000256" key="1">
    <source>
        <dbReference type="PROSITE-ProRule" id="PRU00339"/>
    </source>
</evidence>
<dbReference type="EMBL" id="JAHYXK010000029">
    <property type="protein sequence ID" value="MBW7469194.1"/>
    <property type="molecule type" value="Genomic_DNA"/>
</dbReference>
<dbReference type="InterPro" id="IPR019734">
    <property type="entry name" value="TPR_rpt"/>
</dbReference>
<dbReference type="InterPro" id="IPR011659">
    <property type="entry name" value="WD40"/>
</dbReference>
<keyword evidence="3" id="KW-1185">Reference proteome</keyword>
<feature type="repeat" description="TPR" evidence="1">
    <location>
        <begin position="86"/>
        <end position="119"/>
    </location>
</feature>
<feature type="repeat" description="TPR" evidence="1">
    <location>
        <begin position="52"/>
        <end position="85"/>
    </location>
</feature>
<name>A0ABS7CZB9_9BACT</name>